<evidence type="ECO:0000313" key="2">
    <source>
        <dbReference type="EMBL" id="OSX77265.1"/>
    </source>
</evidence>
<evidence type="ECO:0000256" key="1">
    <source>
        <dbReference type="SAM" id="MobiDB-lite"/>
    </source>
</evidence>
<organism evidence="2 3">
    <name type="scientific">Porphyra umbilicalis</name>
    <name type="common">Purple laver</name>
    <name type="synonym">Red alga</name>
    <dbReference type="NCBI Taxonomy" id="2786"/>
    <lineage>
        <taxon>Eukaryota</taxon>
        <taxon>Rhodophyta</taxon>
        <taxon>Bangiophyceae</taxon>
        <taxon>Bangiales</taxon>
        <taxon>Bangiaceae</taxon>
        <taxon>Porphyra</taxon>
    </lineage>
</organism>
<sequence length="98" mass="9619">MRGAARPLKPGPLHGGPVAAAARRADGGAYGAPGRALPQPRPRSTDIPAAGCRHHGGGGEGAANAAIEQLLAATPSANTAIISTVVSLEPFGRVIGVI</sequence>
<protein>
    <submittedName>
        <fullName evidence="2">Uncharacterized protein</fullName>
    </submittedName>
</protein>
<proteinExistence type="predicted"/>
<dbReference type="EMBL" id="KV918842">
    <property type="protein sequence ID" value="OSX77265.1"/>
    <property type="molecule type" value="Genomic_DNA"/>
</dbReference>
<gene>
    <name evidence="2" type="ORF">BU14_0153s0008</name>
</gene>
<accession>A0A1X6P963</accession>
<reference evidence="2 3" key="1">
    <citation type="submission" date="2017-03" db="EMBL/GenBank/DDBJ databases">
        <title>WGS assembly of Porphyra umbilicalis.</title>
        <authorList>
            <person name="Brawley S.H."/>
            <person name="Blouin N.A."/>
            <person name="Ficko-Blean E."/>
            <person name="Wheeler G.L."/>
            <person name="Lohr M."/>
            <person name="Goodson H.V."/>
            <person name="Jenkins J.W."/>
            <person name="Blaby-Haas C.E."/>
            <person name="Helliwell K.E."/>
            <person name="Chan C."/>
            <person name="Marriage T."/>
            <person name="Bhattacharya D."/>
            <person name="Klein A.S."/>
            <person name="Badis Y."/>
            <person name="Brodie J."/>
            <person name="Cao Y."/>
            <person name="Collen J."/>
            <person name="Dittami S.M."/>
            <person name="Gachon C.M."/>
            <person name="Green B.R."/>
            <person name="Karpowicz S."/>
            <person name="Kim J.W."/>
            <person name="Kudahl U."/>
            <person name="Lin S."/>
            <person name="Michel G."/>
            <person name="Mittag M."/>
            <person name="Olson B.J."/>
            <person name="Pangilinan J."/>
            <person name="Peng Y."/>
            <person name="Qiu H."/>
            <person name="Shu S."/>
            <person name="Singer J.T."/>
            <person name="Smith A.G."/>
            <person name="Sprecher B.N."/>
            <person name="Wagner V."/>
            <person name="Wang W."/>
            <person name="Wang Z.-Y."/>
            <person name="Yan J."/>
            <person name="Yarish C."/>
            <person name="Zoeuner-Riek S."/>
            <person name="Zhuang Y."/>
            <person name="Zou Y."/>
            <person name="Lindquist E.A."/>
            <person name="Grimwood J."/>
            <person name="Barry K."/>
            <person name="Rokhsar D.S."/>
            <person name="Schmutz J."/>
            <person name="Stiller J.W."/>
            <person name="Grossman A.R."/>
            <person name="Prochnik S.E."/>
        </authorList>
    </citation>
    <scope>NUCLEOTIDE SEQUENCE [LARGE SCALE GENOMIC DNA]</scope>
    <source>
        <strain evidence="2">4086291</strain>
    </source>
</reference>
<name>A0A1X6P963_PORUM</name>
<evidence type="ECO:0000313" key="3">
    <source>
        <dbReference type="Proteomes" id="UP000218209"/>
    </source>
</evidence>
<feature type="region of interest" description="Disordered" evidence="1">
    <location>
        <begin position="25"/>
        <end position="61"/>
    </location>
</feature>
<dbReference type="AlphaFoldDB" id="A0A1X6P963"/>
<dbReference type="Proteomes" id="UP000218209">
    <property type="component" value="Unassembled WGS sequence"/>
</dbReference>
<keyword evidence="3" id="KW-1185">Reference proteome</keyword>